<dbReference type="AlphaFoldDB" id="A0A545AGK0"/>
<feature type="region of interest" description="Disordered" evidence="3">
    <location>
        <begin position="1"/>
        <end position="142"/>
    </location>
</feature>
<proteinExistence type="predicted"/>
<dbReference type="PRINTS" id="PR00834">
    <property type="entry name" value="PROTEASES2C"/>
</dbReference>
<dbReference type="PANTHER" id="PTHR43343:SF3">
    <property type="entry name" value="PROTEASE DO-LIKE 8, CHLOROPLASTIC"/>
    <property type="match status" value="1"/>
</dbReference>
<dbReference type="SUPFAM" id="SSF50494">
    <property type="entry name" value="Trypsin-like serine proteases"/>
    <property type="match status" value="1"/>
</dbReference>
<dbReference type="InterPro" id="IPR051201">
    <property type="entry name" value="Chloro_Bact_Ser_Proteases"/>
</dbReference>
<dbReference type="Pfam" id="PF13365">
    <property type="entry name" value="Trypsin_2"/>
    <property type="match status" value="1"/>
</dbReference>
<dbReference type="EMBL" id="VIRS01000041">
    <property type="protein sequence ID" value="TQS40447.1"/>
    <property type="molecule type" value="Genomic_DNA"/>
</dbReference>
<reference evidence="4 5" key="1">
    <citation type="submission" date="2019-07" db="EMBL/GenBank/DDBJ databases">
        <title>Cryptosporangium phraense sp. nov., isolated from plant litter.</title>
        <authorList>
            <person name="Suriyachadkun C."/>
        </authorList>
    </citation>
    <scope>NUCLEOTIDE SEQUENCE [LARGE SCALE GENOMIC DNA]</scope>
    <source>
        <strain evidence="4 5">A-T 5661</strain>
    </source>
</reference>
<gene>
    <name evidence="4" type="ORF">FL583_34965</name>
</gene>
<dbReference type="Gene3D" id="2.40.10.120">
    <property type="match status" value="1"/>
</dbReference>
<dbReference type="PANTHER" id="PTHR43343">
    <property type="entry name" value="PEPTIDASE S12"/>
    <property type="match status" value="1"/>
</dbReference>
<comment type="caution">
    <text evidence="4">The sequence shown here is derived from an EMBL/GenBank/DDBJ whole genome shotgun (WGS) entry which is preliminary data.</text>
</comment>
<evidence type="ECO:0000256" key="3">
    <source>
        <dbReference type="SAM" id="MobiDB-lite"/>
    </source>
</evidence>
<feature type="compositionally biased region" description="Gly residues" evidence="3">
    <location>
        <begin position="108"/>
        <end position="139"/>
    </location>
</feature>
<keyword evidence="2" id="KW-0378">Hydrolase</keyword>
<dbReference type="InParanoid" id="A0A545AGK0"/>
<organism evidence="4 5">
    <name type="scientific">Cryptosporangium phraense</name>
    <dbReference type="NCBI Taxonomy" id="2593070"/>
    <lineage>
        <taxon>Bacteria</taxon>
        <taxon>Bacillati</taxon>
        <taxon>Actinomycetota</taxon>
        <taxon>Actinomycetes</taxon>
        <taxon>Cryptosporangiales</taxon>
        <taxon>Cryptosporangiaceae</taxon>
        <taxon>Cryptosporangium</taxon>
    </lineage>
</organism>
<evidence type="ECO:0000256" key="2">
    <source>
        <dbReference type="ARBA" id="ARBA00022801"/>
    </source>
</evidence>
<dbReference type="GO" id="GO:0004252">
    <property type="term" value="F:serine-type endopeptidase activity"/>
    <property type="evidence" value="ECO:0007669"/>
    <property type="project" value="InterPro"/>
</dbReference>
<dbReference type="InterPro" id="IPR009003">
    <property type="entry name" value="Peptidase_S1_PA"/>
</dbReference>
<evidence type="ECO:0000313" key="5">
    <source>
        <dbReference type="Proteomes" id="UP000317982"/>
    </source>
</evidence>
<protein>
    <submittedName>
        <fullName evidence="4">Trypsin-like serine protease</fullName>
    </submittedName>
</protein>
<dbReference type="Proteomes" id="UP000317982">
    <property type="component" value="Unassembled WGS sequence"/>
</dbReference>
<dbReference type="OrthoDB" id="9788136at2"/>
<feature type="compositionally biased region" description="Pro residues" evidence="3">
    <location>
        <begin position="59"/>
        <end position="81"/>
    </location>
</feature>
<evidence type="ECO:0000256" key="1">
    <source>
        <dbReference type="ARBA" id="ARBA00022670"/>
    </source>
</evidence>
<dbReference type="InterPro" id="IPR001940">
    <property type="entry name" value="Peptidase_S1C"/>
</dbReference>
<keyword evidence="5" id="KW-1185">Reference proteome</keyword>
<accession>A0A545AGK0</accession>
<name>A0A545AGK0_9ACTN</name>
<evidence type="ECO:0000313" key="4">
    <source>
        <dbReference type="EMBL" id="TQS40447.1"/>
    </source>
</evidence>
<keyword evidence="1 4" id="KW-0645">Protease</keyword>
<dbReference type="GO" id="GO:0006508">
    <property type="term" value="P:proteolysis"/>
    <property type="evidence" value="ECO:0007669"/>
    <property type="project" value="UniProtKB-KW"/>
</dbReference>
<sequence length="387" mass="36665">MSSDSGAPQGPDFSSDPESAPSGGAWGERASSAETAWGRPTPAVHPGTGPTAAPGVQLTPPPPARPTHPLPPGSPSAPPSGAPASPAGRLPYGTSGGIPPYWGQPSAPGGGVPGGGGPGGGGPGGGGPGGGAPGGGGPGARRWPRAIAAGAVVLALAAAAGGTAGYATTHASAVAPAGAPAAPGLAPGADATALVAAAARALPGVVSVQAGRASGSGFVFDDDGHVVTNNHVVAAADGGPVRVTGQDGRSRRADVVGTDPSNDIAVLAVDPDGLEKLERADLRTTHVGEPVLALGSPLGLSGTVTAGIVSALNREVRLGGDVRRTAVQTDASINPGNSGGPLVNARGEVLGVNTAIATLDGNGSIGIGFAIPIDRAAQVATTLIARG</sequence>